<dbReference type="EMBL" id="CP003057">
    <property type="protein sequence ID" value="AEQ96224.1"/>
    <property type="molecule type" value="Genomic_DNA"/>
</dbReference>
<dbReference type="KEGG" id="xor:XOC_2078"/>
<dbReference type="HOGENOM" id="CLU_3124178_0_0_6"/>
<dbReference type="AlphaFoldDB" id="G7TCP6"/>
<proteinExistence type="predicted"/>
<accession>G7TCP6</accession>
<evidence type="ECO:0000313" key="2">
    <source>
        <dbReference type="Proteomes" id="UP000008851"/>
    </source>
</evidence>
<organism evidence="1 2">
    <name type="scientific">Xanthomonas oryzae pv. oryzicola (strain BLS256)</name>
    <dbReference type="NCBI Taxonomy" id="383407"/>
    <lineage>
        <taxon>Bacteria</taxon>
        <taxon>Pseudomonadati</taxon>
        <taxon>Pseudomonadota</taxon>
        <taxon>Gammaproteobacteria</taxon>
        <taxon>Lysobacterales</taxon>
        <taxon>Lysobacteraceae</taxon>
        <taxon>Xanthomonas</taxon>
    </lineage>
</organism>
<protein>
    <submittedName>
        <fullName evidence="1">Uncharacterized protein</fullName>
    </submittedName>
</protein>
<reference evidence="1 2" key="1">
    <citation type="journal article" date="2011" name="J. Bacteriol.">
        <title>Two new complete genome sequences offer insight into host and tissue specificity of plant pathogenic Xanthomonas spp.</title>
        <authorList>
            <person name="Bogdanove A.J."/>
            <person name="Koebnik R."/>
            <person name="Lu H."/>
            <person name="Furutani A."/>
            <person name="Angiuoli S.V."/>
            <person name="Patil P.B."/>
            <person name="Van Sluys M.A."/>
            <person name="Ryan R.P."/>
            <person name="Meyer D.F."/>
            <person name="Han S.W."/>
            <person name="Aparna G."/>
            <person name="Rajaram M."/>
            <person name="Delcher A.L."/>
            <person name="Phillippy A.M."/>
            <person name="Puiu D."/>
            <person name="Schatz M.C."/>
            <person name="Shumway M."/>
            <person name="Sommer D.D."/>
            <person name="Trapnell C."/>
            <person name="Benahmed F."/>
            <person name="Dimitrov G."/>
            <person name="Madupu R."/>
            <person name="Radune D."/>
            <person name="Sullivan S."/>
            <person name="Jha G."/>
            <person name="Ishihara H."/>
            <person name="Lee S.W."/>
            <person name="Pandey A."/>
            <person name="Sharma V."/>
            <person name="Sriariyanun M."/>
            <person name="Szurek B."/>
            <person name="Vera-Cruz C.M."/>
            <person name="Dorman K.S."/>
            <person name="Ronald P.C."/>
            <person name="Verdier V."/>
            <person name="Dow J.M."/>
            <person name="Sonti R.V."/>
            <person name="Tsuge S."/>
            <person name="Brendel V.P."/>
            <person name="Rabinowicz P.D."/>
            <person name="Leach J.E."/>
            <person name="White F.F."/>
            <person name="Salzberg S.L."/>
        </authorList>
    </citation>
    <scope>NUCLEOTIDE SEQUENCE [LARGE SCALE GENOMIC DNA]</scope>
    <source>
        <strain evidence="1 2">BLS256</strain>
    </source>
</reference>
<evidence type="ECO:0000313" key="1">
    <source>
        <dbReference type="EMBL" id="AEQ96224.1"/>
    </source>
</evidence>
<name>G7TCP6_XANOB</name>
<dbReference type="Proteomes" id="UP000008851">
    <property type="component" value="Chromosome"/>
</dbReference>
<gene>
    <name evidence="1" type="ORF">XOC_2078</name>
</gene>
<sequence length="50" mass="5826">MRKRSNSRRERPVHAMCKPLFHNGRPRATCHNAARPFGQRVHSYSEAIPL</sequence>